<protein>
    <submittedName>
        <fullName evidence="8">Kinase-like domain-containing protein</fullName>
    </submittedName>
</protein>
<dbReference type="GO" id="GO:0004674">
    <property type="term" value="F:protein serine/threonine kinase activity"/>
    <property type="evidence" value="ECO:0007669"/>
    <property type="project" value="UniProtKB-KW"/>
</dbReference>
<evidence type="ECO:0000256" key="4">
    <source>
        <dbReference type="ARBA" id="ARBA00022777"/>
    </source>
</evidence>
<dbReference type="Pfam" id="PF02816">
    <property type="entry name" value="Alpha_kinase"/>
    <property type="match status" value="1"/>
</dbReference>
<reference evidence="8" key="1">
    <citation type="submission" date="2023-03" db="EMBL/GenBank/DDBJ databases">
        <title>Massive genome expansion in bonnet fungi (Mycena s.s.) driven by repeated elements and novel gene families across ecological guilds.</title>
        <authorList>
            <consortium name="Lawrence Berkeley National Laboratory"/>
            <person name="Harder C.B."/>
            <person name="Miyauchi S."/>
            <person name="Viragh M."/>
            <person name="Kuo A."/>
            <person name="Thoen E."/>
            <person name="Andreopoulos B."/>
            <person name="Lu D."/>
            <person name="Skrede I."/>
            <person name="Drula E."/>
            <person name="Henrissat B."/>
            <person name="Morin E."/>
            <person name="Kohler A."/>
            <person name="Barry K."/>
            <person name="LaButti K."/>
            <person name="Morin E."/>
            <person name="Salamov A."/>
            <person name="Lipzen A."/>
            <person name="Mereny Z."/>
            <person name="Hegedus B."/>
            <person name="Baldrian P."/>
            <person name="Stursova M."/>
            <person name="Weitz H."/>
            <person name="Taylor A."/>
            <person name="Grigoriev I.V."/>
            <person name="Nagy L.G."/>
            <person name="Martin F."/>
            <person name="Kauserud H."/>
        </authorList>
    </citation>
    <scope>NUCLEOTIDE SEQUENCE</scope>
    <source>
        <strain evidence="8">CBHHK188m</strain>
    </source>
</reference>
<comment type="caution">
    <text evidence="8">The sequence shown here is derived from an EMBL/GenBank/DDBJ whole genome shotgun (WGS) entry which is preliminary data.</text>
</comment>
<keyword evidence="5" id="KW-0067">ATP-binding</keyword>
<dbReference type="SUPFAM" id="SSF56112">
    <property type="entry name" value="Protein kinase-like (PK-like)"/>
    <property type="match status" value="1"/>
</dbReference>
<keyword evidence="4 8" id="KW-0418">Kinase</keyword>
<sequence>MGANHRVAVSGFREPQNVPTQFSKLARGGKEKLVCLEFVINVDLYRDRVDREREMSPAVTGATVRKRTASSASGSDALPKRMRPSVPSGISLLGSRIGSRSGAGLVPMQPQTQSSVSLEKFIVSIDLTPELVKRLGEVRALIWDRHFAKGQMKLAHDMVILYEDGLEERVVAKRLYRTSSDDPDSTSNMISLVENRTMLEAECIRLGIGEKILSEFYSYCRSSKVQVYENIKFAQGFLVTEIPVAVTRPPSVASGLDSFHPMHNGMTWLVEGKRASVVISFTSTLDHKARGADDSQSDTVHTFAHFVFQYSEGSLVFADLQGTPGPVRGNDGLILFDPMTHTLDGGSGLGDFGMEGIESFVNGHECNKLCEQLQLEDLELVDKPAEPESKEPSEGGQHNTSDEEDDG</sequence>
<dbReference type="PANTHER" id="PTHR45992:SF2">
    <property type="entry name" value="EUKARYOTIC ELONGATION FACTOR 2 KINASE"/>
    <property type="match status" value="1"/>
</dbReference>
<organism evidence="8 9">
    <name type="scientific">Mycena maculata</name>
    <dbReference type="NCBI Taxonomy" id="230809"/>
    <lineage>
        <taxon>Eukaryota</taxon>
        <taxon>Fungi</taxon>
        <taxon>Dikarya</taxon>
        <taxon>Basidiomycota</taxon>
        <taxon>Agaricomycotina</taxon>
        <taxon>Agaricomycetes</taxon>
        <taxon>Agaricomycetidae</taxon>
        <taxon>Agaricales</taxon>
        <taxon>Marasmiineae</taxon>
        <taxon>Mycenaceae</taxon>
        <taxon>Mycena</taxon>
    </lineage>
</organism>
<feature type="compositionally biased region" description="Basic and acidic residues" evidence="6">
    <location>
        <begin position="380"/>
        <end position="393"/>
    </location>
</feature>
<keyword evidence="3" id="KW-0547">Nucleotide-binding</keyword>
<name>A0AAD7IP25_9AGAR</name>
<keyword evidence="2" id="KW-0808">Transferase</keyword>
<accession>A0AAD7IP25</accession>
<dbReference type="SMART" id="SM00811">
    <property type="entry name" value="Alpha_kinase"/>
    <property type="match status" value="1"/>
</dbReference>
<evidence type="ECO:0000256" key="1">
    <source>
        <dbReference type="ARBA" id="ARBA00022527"/>
    </source>
</evidence>
<dbReference type="PANTHER" id="PTHR45992">
    <property type="entry name" value="EUKARYOTIC ELONGATION FACTOR 2 KINASE-RELATED"/>
    <property type="match status" value="1"/>
</dbReference>
<feature type="region of interest" description="Disordered" evidence="6">
    <location>
        <begin position="378"/>
        <end position="407"/>
    </location>
</feature>
<proteinExistence type="predicted"/>
<dbReference type="Gene3D" id="3.20.200.10">
    <property type="entry name" value="MHCK/EF2 kinase"/>
    <property type="match status" value="1"/>
</dbReference>
<dbReference type="AlphaFoldDB" id="A0AAD7IP25"/>
<dbReference type="InterPro" id="IPR011009">
    <property type="entry name" value="Kinase-like_dom_sf"/>
</dbReference>
<dbReference type="InterPro" id="IPR051852">
    <property type="entry name" value="Alpha-type_PK"/>
</dbReference>
<feature type="region of interest" description="Disordered" evidence="6">
    <location>
        <begin position="56"/>
        <end position="81"/>
    </location>
</feature>
<evidence type="ECO:0000313" key="9">
    <source>
        <dbReference type="Proteomes" id="UP001215280"/>
    </source>
</evidence>
<keyword evidence="9" id="KW-1185">Reference proteome</keyword>
<evidence type="ECO:0000256" key="2">
    <source>
        <dbReference type="ARBA" id="ARBA00022679"/>
    </source>
</evidence>
<evidence type="ECO:0000256" key="5">
    <source>
        <dbReference type="ARBA" id="ARBA00022840"/>
    </source>
</evidence>
<evidence type="ECO:0000313" key="8">
    <source>
        <dbReference type="EMBL" id="KAJ7745873.1"/>
    </source>
</evidence>
<dbReference type="EMBL" id="JARJLG010000101">
    <property type="protein sequence ID" value="KAJ7745873.1"/>
    <property type="molecule type" value="Genomic_DNA"/>
</dbReference>
<dbReference type="CDD" id="cd04515">
    <property type="entry name" value="Alpha_kinase"/>
    <property type="match status" value="1"/>
</dbReference>
<keyword evidence="1" id="KW-0723">Serine/threonine-protein kinase</keyword>
<dbReference type="GO" id="GO:1903013">
    <property type="term" value="P:response to differentiation-inducing factor 1"/>
    <property type="evidence" value="ECO:0007669"/>
    <property type="project" value="TreeGrafter"/>
</dbReference>
<dbReference type="InterPro" id="IPR004166">
    <property type="entry name" value="a-kinase_dom"/>
</dbReference>
<evidence type="ECO:0000256" key="3">
    <source>
        <dbReference type="ARBA" id="ARBA00022741"/>
    </source>
</evidence>
<dbReference type="GO" id="GO:0005524">
    <property type="term" value="F:ATP binding"/>
    <property type="evidence" value="ECO:0007669"/>
    <property type="project" value="UniProtKB-KW"/>
</dbReference>
<dbReference type="GO" id="GO:0031037">
    <property type="term" value="P:myosin II filament disassembly"/>
    <property type="evidence" value="ECO:0007669"/>
    <property type="project" value="TreeGrafter"/>
</dbReference>
<evidence type="ECO:0000256" key="6">
    <source>
        <dbReference type="SAM" id="MobiDB-lite"/>
    </source>
</evidence>
<evidence type="ECO:0000259" key="7">
    <source>
        <dbReference type="PROSITE" id="PS51158"/>
    </source>
</evidence>
<feature type="domain" description="Alpha-type protein kinase" evidence="7">
    <location>
        <begin position="108"/>
        <end position="378"/>
    </location>
</feature>
<dbReference type="PROSITE" id="PS51158">
    <property type="entry name" value="ALPHA_KINASE"/>
    <property type="match status" value="1"/>
</dbReference>
<dbReference type="Proteomes" id="UP001215280">
    <property type="component" value="Unassembled WGS sequence"/>
</dbReference>
<gene>
    <name evidence="8" type="ORF">DFH07DRAFT_963225</name>
</gene>